<dbReference type="GO" id="GO:0043565">
    <property type="term" value="F:sequence-specific DNA binding"/>
    <property type="evidence" value="ECO:0007669"/>
    <property type="project" value="InterPro"/>
</dbReference>
<sequence>MLKRDIDSYGEHAAQIFSSSDDSTLLVRSAFKTFEGEIPASPYLRIGLNLNGGGLLKQRIGATWIEKTWRRGAITVWSPQPCYAICPSVEMLGLALNLEAWCRDCTAEQLSIAPLQIINDDLVSAILMALWRSAQIYGVSTVFFEQGVGQILDRLFAKNSPPPALQKRRPLTKRALVRVEELVKGRLQAGISVAQMAGLLQMDETSFAKSFACSTGLTPFAYITAQRMEQAQALLKRGVSVTDVATAVGYANPSKFAAAFRRYVGIAPSVWRKMSN</sequence>
<dbReference type="SUPFAM" id="SSF46689">
    <property type="entry name" value="Homeodomain-like"/>
    <property type="match status" value="1"/>
</dbReference>
<dbReference type="PROSITE" id="PS01124">
    <property type="entry name" value="HTH_ARAC_FAMILY_2"/>
    <property type="match status" value="1"/>
</dbReference>
<protein>
    <submittedName>
        <fullName evidence="5">AraC family transcriptional regulator</fullName>
    </submittedName>
</protein>
<evidence type="ECO:0000259" key="4">
    <source>
        <dbReference type="PROSITE" id="PS01124"/>
    </source>
</evidence>
<name>A0A1H6KK14_9GAMM</name>
<dbReference type="RefSeq" id="WP_092791164.1">
    <property type="nucleotide sequence ID" value="NZ_FNXF01000003.1"/>
</dbReference>
<keyword evidence="3" id="KW-0804">Transcription</keyword>
<evidence type="ECO:0000256" key="2">
    <source>
        <dbReference type="ARBA" id="ARBA00023125"/>
    </source>
</evidence>
<dbReference type="GO" id="GO:0003700">
    <property type="term" value="F:DNA-binding transcription factor activity"/>
    <property type="evidence" value="ECO:0007669"/>
    <property type="project" value="InterPro"/>
</dbReference>
<dbReference type="EMBL" id="FNXF01000003">
    <property type="protein sequence ID" value="SEH73703.1"/>
    <property type="molecule type" value="Genomic_DNA"/>
</dbReference>
<dbReference type="InterPro" id="IPR018060">
    <property type="entry name" value="HTH_AraC"/>
</dbReference>
<dbReference type="SMART" id="SM00342">
    <property type="entry name" value="HTH_ARAC"/>
    <property type="match status" value="1"/>
</dbReference>
<evidence type="ECO:0000313" key="5">
    <source>
        <dbReference type="EMBL" id="SEH73703.1"/>
    </source>
</evidence>
<proteinExistence type="predicted"/>
<accession>A0A1H6KK14</accession>
<keyword evidence="2" id="KW-0238">DNA-binding</keyword>
<dbReference type="Pfam" id="PF12833">
    <property type="entry name" value="HTH_18"/>
    <property type="match status" value="1"/>
</dbReference>
<feature type="domain" description="HTH araC/xylS-type" evidence="4">
    <location>
        <begin position="177"/>
        <end position="274"/>
    </location>
</feature>
<keyword evidence="6" id="KW-1185">Reference proteome</keyword>
<evidence type="ECO:0000313" key="6">
    <source>
        <dbReference type="Proteomes" id="UP000199371"/>
    </source>
</evidence>
<evidence type="ECO:0000256" key="1">
    <source>
        <dbReference type="ARBA" id="ARBA00023015"/>
    </source>
</evidence>
<dbReference type="Proteomes" id="UP000199371">
    <property type="component" value="Unassembled WGS sequence"/>
</dbReference>
<dbReference type="Gene3D" id="1.10.10.60">
    <property type="entry name" value="Homeodomain-like"/>
    <property type="match status" value="2"/>
</dbReference>
<dbReference type="PRINTS" id="PR00032">
    <property type="entry name" value="HTHARAC"/>
</dbReference>
<keyword evidence="1" id="KW-0805">Transcription regulation</keyword>
<organism evidence="5 6">
    <name type="scientific">Rheinheimera pacifica</name>
    <dbReference type="NCBI Taxonomy" id="173990"/>
    <lineage>
        <taxon>Bacteria</taxon>
        <taxon>Pseudomonadati</taxon>
        <taxon>Pseudomonadota</taxon>
        <taxon>Gammaproteobacteria</taxon>
        <taxon>Chromatiales</taxon>
        <taxon>Chromatiaceae</taxon>
        <taxon>Rheinheimera</taxon>
    </lineage>
</organism>
<dbReference type="InterPro" id="IPR020449">
    <property type="entry name" value="Tscrpt_reg_AraC-type_HTH"/>
</dbReference>
<dbReference type="OrthoDB" id="2547276at2"/>
<dbReference type="PANTHER" id="PTHR46796:SF14">
    <property type="entry name" value="TRANSCRIPTIONAL REGULATORY PROTEIN"/>
    <property type="match status" value="1"/>
</dbReference>
<dbReference type="AlphaFoldDB" id="A0A1H6KK14"/>
<dbReference type="InterPro" id="IPR018062">
    <property type="entry name" value="HTH_AraC-typ_CS"/>
</dbReference>
<dbReference type="PANTHER" id="PTHR46796">
    <property type="entry name" value="HTH-TYPE TRANSCRIPTIONAL ACTIVATOR RHAS-RELATED"/>
    <property type="match status" value="1"/>
</dbReference>
<reference evidence="6" key="1">
    <citation type="submission" date="2016-10" db="EMBL/GenBank/DDBJ databases">
        <authorList>
            <person name="Varghese N."/>
            <person name="Submissions S."/>
        </authorList>
    </citation>
    <scope>NUCLEOTIDE SEQUENCE [LARGE SCALE GENOMIC DNA]</scope>
    <source>
        <strain evidence="6">DSM 17616</strain>
    </source>
</reference>
<dbReference type="STRING" id="173990.SAMN05660691_01137"/>
<dbReference type="InterPro" id="IPR050204">
    <property type="entry name" value="AraC_XylS_family_regulators"/>
</dbReference>
<dbReference type="PROSITE" id="PS00041">
    <property type="entry name" value="HTH_ARAC_FAMILY_1"/>
    <property type="match status" value="1"/>
</dbReference>
<gene>
    <name evidence="5" type="ORF">SAMN05660691_01137</name>
</gene>
<evidence type="ECO:0000256" key="3">
    <source>
        <dbReference type="ARBA" id="ARBA00023163"/>
    </source>
</evidence>
<dbReference type="InterPro" id="IPR009057">
    <property type="entry name" value="Homeodomain-like_sf"/>
</dbReference>